<dbReference type="InterPro" id="IPR002563">
    <property type="entry name" value="Flavin_Rdtase-like_dom"/>
</dbReference>
<dbReference type="InterPro" id="IPR050268">
    <property type="entry name" value="NADH-dep_flavin_reductase"/>
</dbReference>
<name>A0A660CN54_9PSEU</name>
<dbReference type="SUPFAM" id="SSF50475">
    <property type="entry name" value="FMN-binding split barrel"/>
    <property type="match status" value="1"/>
</dbReference>
<dbReference type="EMBL" id="VLJV01000001">
    <property type="protein sequence ID" value="TWH22681.1"/>
    <property type="molecule type" value="Genomic_DNA"/>
</dbReference>
<dbReference type="PANTHER" id="PTHR30466">
    <property type="entry name" value="FLAVIN REDUCTASE"/>
    <property type="match status" value="1"/>
</dbReference>
<dbReference type="GO" id="GO:0010181">
    <property type="term" value="F:FMN binding"/>
    <property type="evidence" value="ECO:0007669"/>
    <property type="project" value="InterPro"/>
</dbReference>
<dbReference type="InterPro" id="IPR012349">
    <property type="entry name" value="Split_barrel_FMN-bd"/>
</dbReference>
<reference evidence="3 4" key="1">
    <citation type="submission" date="2019-07" db="EMBL/GenBank/DDBJ databases">
        <title>R&amp;d 2014.</title>
        <authorList>
            <person name="Klenk H.-P."/>
        </authorList>
    </citation>
    <scope>NUCLEOTIDE SEQUENCE [LARGE SCALE GENOMIC DNA]</scope>
    <source>
        <strain evidence="3 4">DSM 43194</strain>
    </source>
</reference>
<dbReference type="Gene3D" id="2.30.110.10">
    <property type="entry name" value="Electron Transport, Fmn-binding Protein, Chain A"/>
    <property type="match status" value="1"/>
</dbReference>
<dbReference type="PANTHER" id="PTHR30466:SF1">
    <property type="entry name" value="FMN REDUCTASE (NADH) RUTF"/>
    <property type="match status" value="1"/>
</dbReference>
<accession>A0A660CN54</accession>
<dbReference type="SMART" id="SM00903">
    <property type="entry name" value="Flavin_Reduct"/>
    <property type="match status" value="1"/>
</dbReference>
<dbReference type="Pfam" id="PF01613">
    <property type="entry name" value="Flavin_Reduct"/>
    <property type="match status" value="1"/>
</dbReference>
<sequence>MEAPGDTLADRFAAAFRSHPAGVAIITADDGAGPTGLTATSVISVSARPALLAFSLSARSSAAPRIAAAGAVVVHLLGAGQVELAKRFATGGIDRFAPPCRWHRLPTGEPVLSGVDTWLRGRITEQLTVGGSTLVVVEVDHVRPGRDQDVPLVYRDRTWYSLDEQAVMT</sequence>
<feature type="domain" description="Flavin reductase like" evidence="2">
    <location>
        <begin position="16"/>
        <end position="161"/>
    </location>
</feature>
<organism evidence="3 4">
    <name type="scientific">Prauserella rugosa</name>
    <dbReference type="NCBI Taxonomy" id="43354"/>
    <lineage>
        <taxon>Bacteria</taxon>
        <taxon>Bacillati</taxon>
        <taxon>Actinomycetota</taxon>
        <taxon>Actinomycetes</taxon>
        <taxon>Pseudonocardiales</taxon>
        <taxon>Pseudonocardiaceae</taxon>
        <taxon>Prauserella</taxon>
    </lineage>
</organism>
<evidence type="ECO:0000313" key="3">
    <source>
        <dbReference type="EMBL" id="TWH22681.1"/>
    </source>
</evidence>
<dbReference type="Proteomes" id="UP000317303">
    <property type="component" value="Unassembled WGS sequence"/>
</dbReference>
<gene>
    <name evidence="3" type="ORF">JD82_04571</name>
</gene>
<proteinExistence type="predicted"/>
<keyword evidence="4" id="KW-1185">Reference proteome</keyword>
<dbReference type="AlphaFoldDB" id="A0A660CN54"/>
<evidence type="ECO:0000259" key="2">
    <source>
        <dbReference type="SMART" id="SM00903"/>
    </source>
</evidence>
<comment type="caution">
    <text evidence="3">The sequence shown here is derived from an EMBL/GenBank/DDBJ whole genome shotgun (WGS) entry which is preliminary data.</text>
</comment>
<evidence type="ECO:0000256" key="1">
    <source>
        <dbReference type="ARBA" id="ARBA00023002"/>
    </source>
</evidence>
<dbReference type="OrthoDB" id="9792858at2"/>
<evidence type="ECO:0000313" key="4">
    <source>
        <dbReference type="Proteomes" id="UP000317303"/>
    </source>
</evidence>
<dbReference type="GO" id="GO:0006208">
    <property type="term" value="P:pyrimidine nucleobase catabolic process"/>
    <property type="evidence" value="ECO:0007669"/>
    <property type="project" value="TreeGrafter"/>
</dbReference>
<protein>
    <submittedName>
        <fullName evidence="3">Flavin reductase (DIM6/NTAB) family NADH-FMN oxidoreductase RutF</fullName>
    </submittedName>
</protein>
<dbReference type="RefSeq" id="WP_030531442.1">
    <property type="nucleotide sequence ID" value="NZ_JOIJ01000004.1"/>
</dbReference>
<dbReference type="GO" id="GO:0042602">
    <property type="term" value="F:riboflavin reductase (NADPH) activity"/>
    <property type="evidence" value="ECO:0007669"/>
    <property type="project" value="TreeGrafter"/>
</dbReference>
<keyword evidence="1" id="KW-0560">Oxidoreductase</keyword>